<organism evidence="2 3">
    <name type="scientific">Bionectria ochroleuca</name>
    <name type="common">Gliocladium roseum</name>
    <dbReference type="NCBI Taxonomy" id="29856"/>
    <lineage>
        <taxon>Eukaryota</taxon>
        <taxon>Fungi</taxon>
        <taxon>Dikarya</taxon>
        <taxon>Ascomycota</taxon>
        <taxon>Pezizomycotina</taxon>
        <taxon>Sordariomycetes</taxon>
        <taxon>Hypocreomycetidae</taxon>
        <taxon>Hypocreales</taxon>
        <taxon>Bionectriaceae</taxon>
        <taxon>Clonostachys</taxon>
    </lineage>
</organism>
<evidence type="ECO:0000313" key="2">
    <source>
        <dbReference type="EMBL" id="KAF9743314.1"/>
    </source>
</evidence>
<protein>
    <submittedName>
        <fullName evidence="2">Uncharacterized protein</fullName>
    </submittedName>
</protein>
<dbReference type="Proteomes" id="UP000616885">
    <property type="component" value="Unassembled WGS sequence"/>
</dbReference>
<feature type="region of interest" description="Disordered" evidence="1">
    <location>
        <begin position="1"/>
        <end position="166"/>
    </location>
</feature>
<feature type="compositionally biased region" description="Pro residues" evidence="1">
    <location>
        <begin position="1"/>
        <end position="10"/>
    </location>
</feature>
<feature type="compositionally biased region" description="Low complexity" evidence="1">
    <location>
        <begin position="28"/>
        <end position="47"/>
    </location>
</feature>
<evidence type="ECO:0000313" key="3">
    <source>
        <dbReference type="Proteomes" id="UP000616885"/>
    </source>
</evidence>
<comment type="caution">
    <text evidence="2">The sequence shown here is derived from an EMBL/GenBank/DDBJ whole genome shotgun (WGS) entry which is preliminary data.</text>
</comment>
<name>A0A8H7K426_BIOOC</name>
<proteinExistence type="predicted"/>
<sequence length="166" mass="18058">MLHGPAPWPPQLQVTGPSDSRGWRTRHSSSAPFSASAAEHIVAAASAQCRAAPTGKKNRKSNKPPRPDEIINTRTQTARSCFGARHNSRRPNQPRRRDETPDGLQASEVITVSSFLDRANKQQNPNALSSQPRPLNKRPPLSSTLGRPSVSPSGTRGEARRETGNM</sequence>
<gene>
    <name evidence="2" type="ORF">IM811_006405</name>
</gene>
<feature type="compositionally biased region" description="Polar residues" evidence="1">
    <location>
        <begin position="121"/>
        <end position="133"/>
    </location>
</feature>
<feature type="compositionally biased region" description="Polar residues" evidence="1">
    <location>
        <begin position="141"/>
        <end position="154"/>
    </location>
</feature>
<evidence type="ECO:0000256" key="1">
    <source>
        <dbReference type="SAM" id="MobiDB-lite"/>
    </source>
</evidence>
<reference evidence="2" key="1">
    <citation type="submission" date="2020-10" db="EMBL/GenBank/DDBJ databases">
        <title>High-Quality Genome Resource of Clonostachys rosea strain S41 by Oxford Nanopore Long-Read Sequencing.</title>
        <authorList>
            <person name="Wang H."/>
        </authorList>
    </citation>
    <scope>NUCLEOTIDE SEQUENCE</scope>
    <source>
        <strain evidence="2">S41</strain>
    </source>
</reference>
<dbReference type="AlphaFoldDB" id="A0A8H7K426"/>
<accession>A0A8H7K426</accession>
<feature type="compositionally biased region" description="Basic and acidic residues" evidence="1">
    <location>
        <begin position="157"/>
        <end position="166"/>
    </location>
</feature>
<dbReference type="EMBL" id="JADCTT010000017">
    <property type="protein sequence ID" value="KAF9743314.1"/>
    <property type="molecule type" value="Genomic_DNA"/>
</dbReference>